<dbReference type="SMART" id="SM00248">
    <property type="entry name" value="ANK"/>
    <property type="match status" value="3"/>
</dbReference>
<dbReference type="InterPro" id="IPR002110">
    <property type="entry name" value="Ankyrin_rpt"/>
</dbReference>
<feature type="repeat" description="ANK" evidence="3">
    <location>
        <begin position="530"/>
        <end position="562"/>
    </location>
</feature>
<comment type="caution">
    <text evidence="4">The sequence shown here is derived from an EMBL/GenBank/DDBJ whole genome shotgun (WGS) entry which is preliminary data.</text>
</comment>
<organism evidence="4 5">
    <name type="scientific">Ralstonia flatus</name>
    <dbReference type="NCBI Taxonomy" id="3058601"/>
    <lineage>
        <taxon>Bacteria</taxon>
        <taxon>Pseudomonadati</taxon>
        <taxon>Pseudomonadota</taxon>
        <taxon>Betaproteobacteria</taxon>
        <taxon>Burkholderiales</taxon>
        <taxon>Burkholderiaceae</taxon>
        <taxon>Ralstonia</taxon>
    </lineage>
</organism>
<dbReference type="EMBL" id="CAUDLI010000008">
    <property type="protein sequence ID" value="CAJ0893703.1"/>
    <property type="molecule type" value="Genomic_DNA"/>
</dbReference>
<dbReference type="PROSITE" id="PS50297">
    <property type="entry name" value="ANK_REP_REGION"/>
    <property type="match status" value="1"/>
</dbReference>
<name>A0ABN9KG02_9RALS</name>
<dbReference type="RefSeq" id="WP_206274059.1">
    <property type="nucleotide sequence ID" value="NZ_CAUDLI010000008.1"/>
</dbReference>
<dbReference type="Gene3D" id="1.25.40.20">
    <property type="entry name" value="Ankyrin repeat-containing domain"/>
    <property type="match status" value="2"/>
</dbReference>
<protein>
    <recommendedName>
        <fullName evidence="6">Ankyrin</fullName>
    </recommendedName>
</protein>
<evidence type="ECO:0000256" key="3">
    <source>
        <dbReference type="PROSITE-ProRule" id="PRU00023"/>
    </source>
</evidence>
<evidence type="ECO:0008006" key="6">
    <source>
        <dbReference type="Google" id="ProtNLM"/>
    </source>
</evidence>
<evidence type="ECO:0000256" key="1">
    <source>
        <dbReference type="ARBA" id="ARBA00022737"/>
    </source>
</evidence>
<proteinExistence type="predicted"/>
<dbReference type="PANTHER" id="PTHR24198:SF165">
    <property type="entry name" value="ANKYRIN REPEAT-CONTAINING PROTEIN-RELATED"/>
    <property type="match status" value="1"/>
</dbReference>
<dbReference type="Pfam" id="PF12796">
    <property type="entry name" value="Ank_2"/>
    <property type="match status" value="1"/>
</dbReference>
<dbReference type="Proteomes" id="UP001189792">
    <property type="component" value="Unassembled WGS sequence"/>
</dbReference>
<keyword evidence="1" id="KW-0677">Repeat</keyword>
<evidence type="ECO:0000256" key="2">
    <source>
        <dbReference type="ARBA" id="ARBA00023043"/>
    </source>
</evidence>
<gene>
    <name evidence="4" type="ORF">R77564_03734</name>
</gene>
<keyword evidence="5" id="KW-1185">Reference proteome</keyword>
<sequence>MSQMVPPYPTIGECIRALAGALDVKHSDRHVDRLAREGDFDWAKIDEVIQKLLVDGMARVIGEDAQTLVKPWLLDVKERYCRLVLVVPLDALDRSHALPVLIEHFFVPNAGMLLMSLHQRRSGPDLRLLLNEKRMPVAVLLDWLSDRLGSPVDPFLYPTSTGADRTARDKLSKWRTGIDVPSSQSIQLLVTQLRKRSDDDLAASAGLWLLVAAALARFERSWMQSLRPLLSRQLISPSTACDPSERLAELVRKVGAMWPELAERGQRLWSELKRAAPKVAGDQSRLWSEIEQLQALASVHDPEGRTAYHYAWMKARWHVLSGQYEEAFPHFENAFEQACYRAGHQLRDVVQEAACIAAFLGKTPALKRLKHVAVALGLFRQPEGHVVEDWEVEQFRQQLPLLFPPDGRFPECRQDFAMQPLAGLLLISDEAVSAIEPDLKRVDRVRAVHFEGGRVKRWPQISLFVAFGQPEQVRRLLNAGASVDALDSSGGSPLLCALQHALRTGERMTVDLLLKVPHHPDTLNSATARKKLTPLMCAIELGEPDVVAALLAQGADPNMRAQTDQQSPLYYAMGQLSGKVHPDRMMARLVAGFRNAPDLMLQDTLRRYGVGSAGLFGSQNRFAAGNPAVAVQVAKFIVEQHVRRHRVDRLQRIIELLLTSGANPNAGHSYPVPGRTPLMLAAESDLPEAFDLMVRHGGEPMQPDAAGQNCMRIALAFGSGRVVRYIKTACT</sequence>
<dbReference type="PROSITE" id="PS50088">
    <property type="entry name" value="ANK_REPEAT"/>
    <property type="match status" value="1"/>
</dbReference>
<evidence type="ECO:0000313" key="5">
    <source>
        <dbReference type="Proteomes" id="UP001189792"/>
    </source>
</evidence>
<keyword evidence="2 3" id="KW-0040">ANK repeat</keyword>
<accession>A0ABN9KG02</accession>
<reference evidence="4 5" key="1">
    <citation type="submission" date="2023-07" db="EMBL/GenBank/DDBJ databases">
        <authorList>
            <person name="Peeters C."/>
        </authorList>
    </citation>
    <scope>NUCLEOTIDE SEQUENCE [LARGE SCALE GENOMIC DNA]</scope>
    <source>
        <strain evidence="4 5">LMG 32965</strain>
    </source>
</reference>
<evidence type="ECO:0000313" key="4">
    <source>
        <dbReference type="EMBL" id="CAJ0893703.1"/>
    </source>
</evidence>
<dbReference type="PANTHER" id="PTHR24198">
    <property type="entry name" value="ANKYRIN REPEAT AND PROTEIN KINASE DOMAIN-CONTAINING PROTEIN"/>
    <property type="match status" value="1"/>
</dbReference>
<dbReference type="SUPFAM" id="SSF48403">
    <property type="entry name" value="Ankyrin repeat"/>
    <property type="match status" value="1"/>
</dbReference>
<dbReference type="InterPro" id="IPR036770">
    <property type="entry name" value="Ankyrin_rpt-contain_sf"/>
</dbReference>